<sequence>MTIYIDPPTWPGHGRMWSHLVSDESYDELHAFARDLGIPERAFERDHYDIPSHRYADVVRAGAVEVGPKELLRRLTQAGLRRPKRRGNTGEAPGTHAGAAPGTRAGEAPGPYAGEAPGPYAGEAPSHTGRDRSHPQDRSRSS</sequence>
<evidence type="ECO:0000313" key="4">
    <source>
        <dbReference type="Proteomes" id="UP000373149"/>
    </source>
</evidence>
<comment type="caution">
    <text evidence="3">The sequence shown here is derived from an EMBL/GenBank/DDBJ whole genome shotgun (WGS) entry which is preliminary data.</text>
</comment>
<dbReference type="Proteomes" id="UP000373149">
    <property type="component" value="Unassembled WGS sequence"/>
</dbReference>
<evidence type="ECO:0000259" key="2">
    <source>
        <dbReference type="Pfam" id="PF13223"/>
    </source>
</evidence>
<feature type="region of interest" description="Disordered" evidence="1">
    <location>
        <begin position="75"/>
        <end position="142"/>
    </location>
</feature>
<organism evidence="3 4">
    <name type="scientific">Streptomyces acidicola</name>
    <dbReference type="NCBI Taxonomy" id="2596892"/>
    <lineage>
        <taxon>Bacteria</taxon>
        <taxon>Bacillati</taxon>
        <taxon>Actinomycetota</taxon>
        <taxon>Actinomycetes</taxon>
        <taxon>Kitasatosporales</taxon>
        <taxon>Streptomycetaceae</taxon>
        <taxon>Streptomyces</taxon>
    </lineage>
</organism>
<dbReference type="InterPro" id="IPR025109">
    <property type="entry name" value="DUF4031"/>
</dbReference>
<evidence type="ECO:0000256" key="1">
    <source>
        <dbReference type="SAM" id="MobiDB-lite"/>
    </source>
</evidence>
<reference evidence="3 4" key="1">
    <citation type="submission" date="2019-09" db="EMBL/GenBank/DDBJ databases">
        <authorList>
            <person name="Duangmal K."/>
            <person name="Teo W.F.A."/>
            <person name="Lipun K."/>
        </authorList>
    </citation>
    <scope>NUCLEOTIDE SEQUENCE [LARGE SCALE GENOMIC DNA]</scope>
    <source>
        <strain evidence="3 4">K1PN6</strain>
    </source>
</reference>
<gene>
    <name evidence="3" type="ORF">FPZ41_33145</name>
</gene>
<feature type="domain" description="DUF4031" evidence="2">
    <location>
        <begin position="3"/>
        <end position="77"/>
    </location>
</feature>
<dbReference type="EMBL" id="VMNX01000175">
    <property type="protein sequence ID" value="MPY53153.1"/>
    <property type="molecule type" value="Genomic_DNA"/>
</dbReference>
<evidence type="ECO:0000313" key="3">
    <source>
        <dbReference type="EMBL" id="MPY53153.1"/>
    </source>
</evidence>
<feature type="compositionally biased region" description="Low complexity" evidence="1">
    <location>
        <begin position="89"/>
        <end position="125"/>
    </location>
</feature>
<feature type="compositionally biased region" description="Basic and acidic residues" evidence="1">
    <location>
        <begin position="128"/>
        <end position="142"/>
    </location>
</feature>
<dbReference type="AlphaFoldDB" id="A0A5N8X0K6"/>
<proteinExistence type="predicted"/>
<keyword evidence="4" id="KW-1185">Reference proteome</keyword>
<accession>A0A5N8X0K6</accession>
<name>A0A5N8X0K6_9ACTN</name>
<dbReference type="Pfam" id="PF13223">
    <property type="entry name" value="DUF4031"/>
    <property type="match status" value="1"/>
</dbReference>
<protein>
    <submittedName>
        <fullName evidence="3">DUF4031 domain-containing protein</fullName>
    </submittedName>
</protein>